<evidence type="ECO:0000313" key="3">
    <source>
        <dbReference type="Proteomes" id="UP000184188"/>
    </source>
</evidence>
<dbReference type="VEuPathDB" id="FungiDB:ASPZODRAFT_147684"/>
<dbReference type="RefSeq" id="XP_022576710.1">
    <property type="nucleotide sequence ID" value="XM_022725283.1"/>
</dbReference>
<dbReference type="GeneID" id="34611748"/>
<accession>A0A1L9S4W2</accession>
<name>A0A1L9S4W2_9EURO</name>
<sequence length="117" mass="12488">MSVHEMKARYEQEREKRLRADGNAQFIQINQSTQYAQFAADPWADPVDLPSLQAQFPGNRFEMLIIGADGGRHRLHAGILQPRGRSGPGAGGEEDAPGAVGALGLGDRALAGGLPVI</sequence>
<dbReference type="AlphaFoldDB" id="A0A1L9S4W2"/>
<organism evidence="2 3">
    <name type="scientific">Penicilliopsis zonata CBS 506.65</name>
    <dbReference type="NCBI Taxonomy" id="1073090"/>
    <lineage>
        <taxon>Eukaryota</taxon>
        <taxon>Fungi</taxon>
        <taxon>Dikarya</taxon>
        <taxon>Ascomycota</taxon>
        <taxon>Pezizomycotina</taxon>
        <taxon>Eurotiomycetes</taxon>
        <taxon>Eurotiomycetidae</taxon>
        <taxon>Eurotiales</taxon>
        <taxon>Aspergillaceae</taxon>
        <taxon>Penicilliopsis</taxon>
    </lineage>
</organism>
<gene>
    <name evidence="2" type="ORF">ASPZODRAFT_147684</name>
</gene>
<dbReference type="Proteomes" id="UP000184188">
    <property type="component" value="Unassembled WGS sequence"/>
</dbReference>
<dbReference type="OrthoDB" id="66881at2759"/>
<protein>
    <submittedName>
        <fullName evidence="2">Uncharacterized protein</fullName>
    </submittedName>
</protein>
<dbReference type="STRING" id="1073090.A0A1L9S4W2"/>
<keyword evidence="3" id="KW-1185">Reference proteome</keyword>
<reference evidence="3" key="1">
    <citation type="journal article" date="2017" name="Genome Biol.">
        <title>Comparative genomics reveals high biological diversity and specific adaptations in the industrially and medically important fungal genus Aspergillus.</title>
        <authorList>
            <person name="de Vries R.P."/>
            <person name="Riley R."/>
            <person name="Wiebenga A."/>
            <person name="Aguilar-Osorio G."/>
            <person name="Amillis S."/>
            <person name="Uchima C.A."/>
            <person name="Anderluh G."/>
            <person name="Asadollahi M."/>
            <person name="Askin M."/>
            <person name="Barry K."/>
            <person name="Battaglia E."/>
            <person name="Bayram O."/>
            <person name="Benocci T."/>
            <person name="Braus-Stromeyer S.A."/>
            <person name="Caldana C."/>
            <person name="Canovas D."/>
            <person name="Cerqueira G.C."/>
            <person name="Chen F."/>
            <person name="Chen W."/>
            <person name="Choi C."/>
            <person name="Clum A."/>
            <person name="Dos Santos R.A."/>
            <person name="Damasio A.R."/>
            <person name="Diallinas G."/>
            <person name="Emri T."/>
            <person name="Fekete E."/>
            <person name="Flipphi M."/>
            <person name="Freyberg S."/>
            <person name="Gallo A."/>
            <person name="Gournas C."/>
            <person name="Habgood R."/>
            <person name="Hainaut M."/>
            <person name="Harispe M.L."/>
            <person name="Henrissat B."/>
            <person name="Hilden K.S."/>
            <person name="Hope R."/>
            <person name="Hossain A."/>
            <person name="Karabika E."/>
            <person name="Karaffa L."/>
            <person name="Karanyi Z."/>
            <person name="Krasevec N."/>
            <person name="Kuo A."/>
            <person name="Kusch H."/>
            <person name="LaButti K."/>
            <person name="Lagendijk E.L."/>
            <person name="Lapidus A."/>
            <person name="Levasseur A."/>
            <person name="Lindquist E."/>
            <person name="Lipzen A."/>
            <person name="Logrieco A.F."/>
            <person name="MacCabe A."/>
            <person name="Maekelae M.R."/>
            <person name="Malavazi I."/>
            <person name="Melin P."/>
            <person name="Meyer V."/>
            <person name="Mielnichuk N."/>
            <person name="Miskei M."/>
            <person name="Molnar A.P."/>
            <person name="Mule G."/>
            <person name="Ngan C.Y."/>
            <person name="Orejas M."/>
            <person name="Orosz E."/>
            <person name="Ouedraogo J.P."/>
            <person name="Overkamp K.M."/>
            <person name="Park H.-S."/>
            <person name="Perrone G."/>
            <person name="Piumi F."/>
            <person name="Punt P.J."/>
            <person name="Ram A.F."/>
            <person name="Ramon A."/>
            <person name="Rauscher S."/>
            <person name="Record E."/>
            <person name="Riano-Pachon D.M."/>
            <person name="Robert V."/>
            <person name="Roehrig J."/>
            <person name="Ruller R."/>
            <person name="Salamov A."/>
            <person name="Salih N.S."/>
            <person name="Samson R.A."/>
            <person name="Sandor E."/>
            <person name="Sanguinetti M."/>
            <person name="Schuetze T."/>
            <person name="Sepcic K."/>
            <person name="Shelest E."/>
            <person name="Sherlock G."/>
            <person name="Sophianopoulou V."/>
            <person name="Squina F.M."/>
            <person name="Sun H."/>
            <person name="Susca A."/>
            <person name="Todd R.B."/>
            <person name="Tsang A."/>
            <person name="Unkles S.E."/>
            <person name="van de Wiele N."/>
            <person name="van Rossen-Uffink D."/>
            <person name="Oliveira J.V."/>
            <person name="Vesth T.C."/>
            <person name="Visser J."/>
            <person name="Yu J.-H."/>
            <person name="Zhou M."/>
            <person name="Andersen M.R."/>
            <person name="Archer D.B."/>
            <person name="Baker S.E."/>
            <person name="Benoit I."/>
            <person name="Brakhage A.A."/>
            <person name="Braus G.H."/>
            <person name="Fischer R."/>
            <person name="Frisvad J.C."/>
            <person name="Goldman G.H."/>
            <person name="Houbraken J."/>
            <person name="Oakley B."/>
            <person name="Pocsi I."/>
            <person name="Scazzocchio C."/>
            <person name="Seiboth B."/>
            <person name="vanKuyk P.A."/>
            <person name="Wortman J."/>
            <person name="Dyer P.S."/>
            <person name="Grigoriev I.V."/>
        </authorList>
    </citation>
    <scope>NUCLEOTIDE SEQUENCE [LARGE SCALE GENOMIC DNA]</scope>
    <source>
        <strain evidence="3">CBS 506.65</strain>
    </source>
</reference>
<dbReference type="EMBL" id="KV878365">
    <property type="protein sequence ID" value="OJJ42200.1"/>
    <property type="molecule type" value="Genomic_DNA"/>
</dbReference>
<evidence type="ECO:0000313" key="2">
    <source>
        <dbReference type="EMBL" id="OJJ42200.1"/>
    </source>
</evidence>
<evidence type="ECO:0000256" key="1">
    <source>
        <dbReference type="SAM" id="MobiDB-lite"/>
    </source>
</evidence>
<proteinExistence type="predicted"/>
<feature type="region of interest" description="Disordered" evidence="1">
    <location>
        <begin position="79"/>
        <end position="99"/>
    </location>
</feature>